<dbReference type="Proteomes" id="UP000030004">
    <property type="component" value="Unassembled WGS sequence"/>
</dbReference>
<evidence type="ECO:0000256" key="1">
    <source>
        <dbReference type="ARBA" id="ARBA00004141"/>
    </source>
</evidence>
<evidence type="ECO:0000256" key="2">
    <source>
        <dbReference type="ARBA" id="ARBA00022692"/>
    </source>
</evidence>
<dbReference type="STRING" id="1461694.ATO9_14950"/>
<dbReference type="AlphaFoldDB" id="A0A0A0EAE2"/>
<gene>
    <name evidence="7" type="ORF">ATO9_14950</name>
</gene>
<feature type="transmembrane region" description="Helical" evidence="5">
    <location>
        <begin position="159"/>
        <end position="178"/>
    </location>
</feature>
<name>A0A0A0EAE2_9RHOB</name>
<dbReference type="InterPro" id="IPR050638">
    <property type="entry name" value="AA-Vitamin_Transporters"/>
</dbReference>
<keyword evidence="4 5" id="KW-0472">Membrane</keyword>
<feature type="transmembrane region" description="Helical" evidence="5">
    <location>
        <begin position="41"/>
        <end position="61"/>
    </location>
</feature>
<reference evidence="7 8" key="1">
    <citation type="journal article" date="2015" name="Antonie Van Leeuwenhoek">
        <title>Pseudooceanicola atlanticus gen. nov. sp. nov., isolated from surface seawater of the Atlantic Ocean and reclassification of Oceanicola batsensis, Oceanicola marinus, Oceanicola nitratireducens, Oceanicola nanhaiensis, Oceanicola antarcticus and Oceanicola flagellatus, as Pseudooceanicola batsensis comb. nov., Pseudooceanicola marinus comb. nov., Pseudooceanicola nitratireducens comb. nov., Pseudooceanicola nanhaiensis comb. nov., Pseudooceanicola antarcticus comb. nov., and Pseudooceanicola flagellatus comb. nov.</title>
        <authorList>
            <person name="Lai Q."/>
            <person name="Li G."/>
            <person name="Liu X."/>
            <person name="Du Y."/>
            <person name="Sun F."/>
            <person name="Shao Z."/>
        </authorList>
    </citation>
    <scope>NUCLEOTIDE SEQUENCE [LARGE SCALE GENOMIC DNA]</scope>
    <source>
        <strain evidence="7 8">22II-s11g</strain>
    </source>
</reference>
<evidence type="ECO:0000256" key="5">
    <source>
        <dbReference type="SAM" id="Phobius"/>
    </source>
</evidence>
<dbReference type="eggNOG" id="COG0697">
    <property type="taxonomic scope" value="Bacteria"/>
</dbReference>
<evidence type="ECO:0000256" key="3">
    <source>
        <dbReference type="ARBA" id="ARBA00022989"/>
    </source>
</evidence>
<dbReference type="SUPFAM" id="SSF103481">
    <property type="entry name" value="Multidrug resistance efflux transporter EmrE"/>
    <property type="match status" value="2"/>
</dbReference>
<feature type="transmembrane region" description="Helical" evidence="5">
    <location>
        <begin position="135"/>
        <end position="153"/>
    </location>
</feature>
<feature type="transmembrane region" description="Helical" evidence="5">
    <location>
        <begin position="185"/>
        <end position="209"/>
    </location>
</feature>
<comment type="caution">
    <text evidence="7">The sequence shown here is derived from an EMBL/GenBank/DDBJ whole genome shotgun (WGS) entry which is preliminary data.</text>
</comment>
<dbReference type="PANTHER" id="PTHR32322:SF9">
    <property type="entry name" value="AMINO-ACID METABOLITE EFFLUX PUMP-RELATED"/>
    <property type="match status" value="1"/>
</dbReference>
<protein>
    <submittedName>
        <fullName evidence="7">Multidrug transporter</fullName>
    </submittedName>
</protein>
<sequence length="306" mass="32374">MTAIEQKSVSTAAWAQLILLGLIWGASFLSIRIALDEVGAFTSVMHRCLWAMILLWGVVIFTGQTLPRDARTWAALLFMGVLNNVLPFSLMAWGQLHIESGLTAIFNSFTAVFGVVVAAIVFADEKLTARKSVGVAFGVAGVIAAKGLDNLAHIDLRSLGQLAVLAGTLCYAMAGSFARANLSGLSPLVASAGMLTGSTLVMIPLAWGVDGMPSLALEPRTWMAIGYYSLIGTAGAYLLYYSILAKAGSGNLMLVTLMLVPVAILLGHLVLGEVLLPRHFIGFGFIATGLIVIDGRLIRAIRRIGV</sequence>
<dbReference type="EMBL" id="AQQX01000006">
    <property type="protein sequence ID" value="KGM47896.1"/>
    <property type="molecule type" value="Genomic_DNA"/>
</dbReference>
<feature type="transmembrane region" description="Helical" evidence="5">
    <location>
        <begin position="252"/>
        <end position="270"/>
    </location>
</feature>
<comment type="subcellular location">
    <subcellularLocation>
        <location evidence="1">Membrane</location>
        <topology evidence="1">Multi-pass membrane protein</topology>
    </subcellularLocation>
</comment>
<keyword evidence="2 5" id="KW-0812">Transmembrane</keyword>
<feature type="transmembrane region" description="Helical" evidence="5">
    <location>
        <begin position="12"/>
        <end position="35"/>
    </location>
</feature>
<feature type="transmembrane region" description="Helical" evidence="5">
    <location>
        <begin position="276"/>
        <end position="293"/>
    </location>
</feature>
<dbReference type="RefSeq" id="WP_043750683.1">
    <property type="nucleotide sequence ID" value="NZ_AQQX01000006.1"/>
</dbReference>
<keyword evidence="3 5" id="KW-1133">Transmembrane helix</keyword>
<proteinExistence type="predicted"/>
<feature type="domain" description="EamA" evidence="6">
    <location>
        <begin position="17"/>
        <end position="143"/>
    </location>
</feature>
<evidence type="ECO:0000256" key="4">
    <source>
        <dbReference type="ARBA" id="ARBA00023136"/>
    </source>
</evidence>
<dbReference type="PANTHER" id="PTHR32322">
    <property type="entry name" value="INNER MEMBRANE TRANSPORTER"/>
    <property type="match status" value="1"/>
</dbReference>
<keyword evidence="8" id="KW-1185">Reference proteome</keyword>
<dbReference type="GO" id="GO:0016020">
    <property type="term" value="C:membrane"/>
    <property type="evidence" value="ECO:0007669"/>
    <property type="project" value="UniProtKB-SubCell"/>
</dbReference>
<evidence type="ECO:0000313" key="7">
    <source>
        <dbReference type="EMBL" id="KGM47896.1"/>
    </source>
</evidence>
<dbReference type="OrthoDB" id="9810556at2"/>
<feature type="domain" description="EamA" evidence="6">
    <location>
        <begin position="159"/>
        <end position="293"/>
    </location>
</feature>
<dbReference type="InterPro" id="IPR000620">
    <property type="entry name" value="EamA_dom"/>
</dbReference>
<accession>A0A0A0EAE2</accession>
<evidence type="ECO:0000313" key="8">
    <source>
        <dbReference type="Proteomes" id="UP000030004"/>
    </source>
</evidence>
<evidence type="ECO:0000259" key="6">
    <source>
        <dbReference type="Pfam" id="PF00892"/>
    </source>
</evidence>
<dbReference type="InterPro" id="IPR037185">
    <property type="entry name" value="EmrE-like"/>
</dbReference>
<feature type="transmembrane region" description="Helical" evidence="5">
    <location>
        <begin position="105"/>
        <end position="123"/>
    </location>
</feature>
<feature type="transmembrane region" description="Helical" evidence="5">
    <location>
        <begin position="73"/>
        <end position="93"/>
    </location>
</feature>
<dbReference type="Pfam" id="PF00892">
    <property type="entry name" value="EamA"/>
    <property type="match status" value="2"/>
</dbReference>
<organism evidence="7 8">
    <name type="scientific">Pseudooceanicola atlanticus</name>
    <dbReference type="NCBI Taxonomy" id="1461694"/>
    <lineage>
        <taxon>Bacteria</taxon>
        <taxon>Pseudomonadati</taxon>
        <taxon>Pseudomonadota</taxon>
        <taxon>Alphaproteobacteria</taxon>
        <taxon>Rhodobacterales</taxon>
        <taxon>Paracoccaceae</taxon>
        <taxon>Pseudooceanicola</taxon>
    </lineage>
</organism>
<feature type="transmembrane region" description="Helical" evidence="5">
    <location>
        <begin position="221"/>
        <end position="240"/>
    </location>
</feature>